<feature type="compositionally biased region" description="Polar residues" evidence="1">
    <location>
        <begin position="72"/>
        <end position="86"/>
    </location>
</feature>
<organism evidence="2">
    <name type="scientific">Oryza sativa subsp. japonica</name>
    <name type="common">Rice</name>
    <dbReference type="NCBI Taxonomy" id="39947"/>
    <lineage>
        <taxon>Eukaryota</taxon>
        <taxon>Viridiplantae</taxon>
        <taxon>Streptophyta</taxon>
        <taxon>Embryophyta</taxon>
        <taxon>Tracheophyta</taxon>
        <taxon>Spermatophyta</taxon>
        <taxon>Magnoliopsida</taxon>
        <taxon>Liliopsida</taxon>
        <taxon>Poales</taxon>
        <taxon>Poaceae</taxon>
        <taxon>BOP clade</taxon>
        <taxon>Oryzoideae</taxon>
        <taxon>Oryzeae</taxon>
        <taxon>Oryzinae</taxon>
        <taxon>Oryza</taxon>
        <taxon>Oryza sativa</taxon>
    </lineage>
</organism>
<dbReference type="PANTHER" id="PTHR33240">
    <property type="entry name" value="OS08G0508500 PROTEIN"/>
    <property type="match status" value="1"/>
</dbReference>
<gene>
    <name evidence="2" type="ordered locus">LOC_Os10g24110</name>
</gene>
<sequence>MEAMRQNMTRLQDMLRQMQNNNKHTRRQGGPRSRRLRRNSKLSFSNSTNPTTFQVQPHRPTRRGIQVKAPTVRQQAPTPGFGTNQAPLVGAGQSNAMAQPHAQAAISPFATPYPQQGAVNRAGGEKGLPLSRGIKTRPIPPQFKFPPVPRYSGETDPKEFLSIYESAIETAHGDENTKAKPIAFTHRSNCAMFLSLTFETPMRSRRRSNTYSAFAKGRGESIREYMRRFSQARCQVQDITKALVINAASAGLLEGELKRKIANKEPQTLEHLLCIIDGFARGEEDSKRRQAIQAEYDKASVAAAQAQAQQCRNIRQRGNAQDPRPQQGTTVEAPREAVQEQTPPAEQRQDVQRRVIQVITRADPPSQLFKRQKKMQIRMVHSITSAGEGAPQYLNQLISFGPEDAEGVMFPHQDPLVISAEIAGFEVLRILVDGGSSADVIFAEAYAKMRLPTQALTPAPASLRAFGSGENRREEQILFDVIDIPYNYNAIFGRATLNKFEAISHHNYLKLKMPGPKGVIVVKGLQPSAASKGNLAIINRVVHSVETEPHERPKHMPKPTPHGKITKVQIDDADPTKLVLLGGDMGEEEVEALEHMHKYATSTSATYNKKVRSTELMPGHLVLRKKANPVAVGKLESKWEGPYLIKHKSRTGSFRLATLEGEEFDHSWNANSLKRFYV</sequence>
<proteinExistence type="predicted"/>
<dbReference type="PANTHER" id="PTHR33240:SF8">
    <property type="entry name" value="OS03G0439900 PROTEIN"/>
    <property type="match status" value="1"/>
</dbReference>
<feature type="compositionally biased region" description="Polar residues" evidence="1">
    <location>
        <begin position="311"/>
        <end position="330"/>
    </location>
</feature>
<dbReference type="CDD" id="cd00303">
    <property type="entry name" value="retropepsin_like"/>
    <property type="match status" value="1"/>
</dbReference>
<feature type="region of interest" description="Disordered" evidence="1">
    <location>
        <begin position="20"/>
        <end position="86"/>
    </location>
</feature>
<reference evidence="2" key="2">
    <citation type="submission" date="2003-05" db="EMBL/GenBank/DDBJ databases">
        <authorList>
            <person name="Buell C.R."/>
            <person name="Wing R.A."/>
            <person name="McCombie W.R."/>
            <person name="Messing J."/>
            <person name="Yuan Q."/>
            <person name="Ouyang S."/>
        </authorList>
    </citation>
    <scope>NUCLEOTIDE SEQUENCE</scope>
</reference>
<feature type="compositionally biased region" description="Basic residues" evidence="1">
    <location>
        <begin position="23"/>
        <end position="40"/>
    </location>
</feature>
<reference evidence="2" key="3">
    <citation type="submission" date="2006-07" db="EMBL/GenBank/DDBJ databases">
        <authorList>
            <person name="Buell R."/>
        </authorList>
    </citation>
    <scope>NUCLEOTIDE SEQUENCE</scope>
</reference>
<protein>
    <submittedName>
        <fullName evidence="2">Retrotransposon protein, putative, Ty3-gypsy subclass</fullName>
    </submittedName>
</protein>
<feature type="compositionally biased region" description="Pro residues" evidence="1">
    <location>
        <begin position="138"/>
        <end position="149"/>
    </location>
</feature>
<feature type="region of interest" description="Disordered" evidence="1">
    <location>
        <begin position="310"/>
        <end position="351"/>
    </location>
</feature>
<dbReference type="EMBL" id="DP000086">
    <property type="protein sequence ID" value="ABB47421.1"/>
    <property type="molecule type" value="Genomic_DNA"/>
</dbReference>
<evidence type="ECO:0000313" key="2">
    <source>
        <dbReference type="EMBL" id="ABB47421.1"/>
    </source>
</evidence>
<reference evidence="2" key="1">
    <citation type="journal article" date="2003" name="Science">
        <title>In-depth view of structure, activity, and evolution of rice chromosome 10.</title>
        <authorList>
            <consortium name="Rice Chromosome 10 Sequencing Consortium"/>
        </authorList>
    </citation>
    <scope>NUCLEOTIDE SEQUENCE [LARGE SCALE GENOMIC DNA]</scope>
</reference>
<evidence type="ECO:0000256" key="1">
    <source>
        <dbReference type="SAM" id="MobiDB-lite"/>
    </source>
</evidence>
<dbReference type="AlphaFoldDB" id="Q338W1"/>
<name>Q338W1_ORYSJ</name>
<accession>Q338W1</accession>
<feature type="region of interest" description="Disordered" evidence="1">
    <location>
        <begin position="131"/>
        <end position="151"/>
    </location>
</feature>